<dbReference type="PANTHER" id="PTHR42693:SF43">
    <property type="entry name" value="BLL2667 PROTEIN"/>
    <property type="match status" value="1"/>
</dbReference>
<dbReference type="EMBL" id="AAOA02000002">
    <property type="protein sequence ID" value="EAQ97591.1"/>
    <property type="molecule type" value="Genomic_DNA"/>
</dbReference>
<dbReference type="GO" id="GO:0004065">
    <property type="term" value="F:arylsulfatase activity"/>
    <property type="evidence" value="ECO:0007669"/>
    <property type="project" value="UniProtKB-EC"/>
</dbReference>
<keyword evidence="2" id="KW-0732">Signal</keyword>
<dbReference type="AlphaFoldDB" id="A4A949"/>
<evidence type="ECO:0000313" key="5">
    <source>
        <dbReference type="Proteomes" id="UP000019205"/>
    </source>
</evidence>
<evidence type="ECO:0000259" key="3">
    <source>
        <dbReference type="Pfam" id="PF00884"/>
    </source>
</evidence>
<proteinExistence type="inferred from homology"/>
<dbReference type="InterPro" id="IPR017850">
    <property type="entry name" value="Alkaline_phosphatase_core_sf"/>
</dbReference>
<evidence type="ECO:0000313" key="4">
    <source>
        <dbReference type="EMBL" id="EAQ97591.1"/>
    </source>
</evidence>
<keyword evidence="4" id="KW-0378">Hydrolase</keyword>
<evidence type="ECO:0000256" key="2">
    <source>
        <dbReference type="SAM" id="SignalP"/>
    </source>
</evidence>
<dbReference type="OrthoDB" id="974590at2"/>
<dbReference type="CDD" id="cd16025">
    <property type="entry name" value="PAS_like"/>
    <property type="match status" value="1"/>
</dbReference>
<dbReference type="Gene3D" id="3.40.720.10">
    <property type="entry name" value="Alkaline Phosphatase, subunit A"/>
    <property type="match status" value="1"/>
</dbReference>
<dbReference type="InterPro" id="IPR050738">
    <property type="entry name" value="Sulfatase"/>
</dbReference>
<dbReference type="eggNOG" id="COG3119">
    <property type="taxonomic scope" value="Bacteria"/>
</dbReference>
<accession>A4A949</accession>
<name>A4A949_9GAMM</name>
<reference evidence="4 5" key="1">
    <citation type="journal article" date="2007" name="Proc. Natl. Acad. Sci. U.S.A.">
        <title>Characterization of a marine gammaproteobacterium capable of aerobic anoxygenic photosynthesis.</title>
        <authorList>
            <person name="Fuchs B.M."/>
            <person name="Spring S."/>
            <person name="Teeling H."/>
            <person name="Quast C."/>
            <person name="Wulf J."/>
            <person name="Schattenhofer M."/>
            <person name="Yan S."/>
            <person name="Ferriera S."/>
            <person name="Johnson J."/>
            <person name="Glockner F.O."/>
            <person name="Amann R."/>
        </authorList>
    </citation>
    <scope>NUCLEOTIDE SEQUENCE [LARGE SCALE GENOMIC DNA]</scope>
    <source>
        <strain evidence="4">KT71</strain>
    </source>
</reference>
<protein>
    <submittedName>
        <fullName evidence="4">Arylsulfatase A</fullName>
        <ecNumber evidence="4">3.1.6.1</ecNumber>
    </submittedName>
</protein>
<feature type="domain" description="Sulfatase N-terminal" evidence="3">
    <location>
        <begin position="66"/>
        <end position="476"/>
    </location>
</feature>
<dbReference type="PANTHER" id="PTHR42693">
    <property type="entry name" value="ARYLSULFATASE FAMILY MEMBER"/>
    <property type="match status" value="1"/>
</dbReference>
<dbReference type="InterPro" id="IPR000917">
    <property type="entry name" value="Sulfatase_N"/>
</dbReference>
<keyword evidence="5" id="KW-1185">Reference proteome</keyword>
<comment type="caution">
    <text evidence="4">The sequence shown here is derived from an EMBL/GenBank/DDBJ whole genome shotgun (WGS) entry which is preliminary data.</text>
</comment>
<dbReference type="Proteomes" id="UP000019205">
    <property type="component" value="Chromosome"/>
</dbReference>
<reference evidence="4 5" key="2">
    <citation type="journal article" date="2009" name="PLoS ONE">
        <title>The photosynthetic apparatus and its regulation in the aerobic gammaproteobacterium Congregibacter litoralis gen. nov., sp. nov.</title>
        <authorList>
            <person name="Spring S."/>
            <person name="Lunsdorf H."/>
            <person name="Fuchs B.M."/>
            <person name="Tindall B.J."/>
        </authorList>
    </citation>
    <scope>NUCLEOTIDE SEQUENCE [LARGE SCALE GENOMIC DNA]</scope>
    <source>
        <strain evidence="4">KT71</strain>
    </source>
</reference>
<sequence>MNLKLLVAPLAVTLGLLSHGQDASAQNLDRTVLPIHPPEVALYTELDARNAEPPERFQVTAPQGAPNVLLIMIDDMGFGVSSTFGGPARMPTLDELADSGLRYNRFHTTAMCAPTRAALLSGRNHHMNNMGSITETATAFPGNTGVIPLNISPISNVLRLNGYSTAQFGKNHETAAWEVSPSGATDRWPTRKGFDKFYGFFGGETNQWAPLIYDGMTPVELPDDPDYNFMTDMTDEAIEWVSFQQALTPEKPFFLYFAPGATHAPHHVPADWIARYKGQFDQGWDKLREETLARQIALGVVPEGTQLAPKPPGIKDWDDHTVDEKRLLARQMEVFAAFAEYADTEIGRLVDSLREMGELDNTLVFYIAGDNGTSAEGGALGVSNEYTSINGVPETTEAMLEHYDDWGGPMTYPHMAIGWAIASDTPFTWAKQVASDFGGTRNGMVIHWPENFEGSGEVRSQFAHVTDIVPTILEATRIPEPTMVNGIPQVPIQGKSLISTFDDATAETGHRTQYFELFGNRAIYHEGWLARTIHKEPWAREPIATLENDIWELFDTDSDFSLTNDLASEEPQRLAELQALFMEVASVNHALPIDDRSFERMNADIAGRPDLMAGRTSLTLSDGMRDMGENAFINVKNKSHTITAEVDVPTDGGNGVILAQGGRFGGWSLYIKDGKPSYTYNYLNQQRTTIAASDELPAGKSMIRLDFDYDGGGAGMGATGTLFVNEKAVDSARIDRTEALVFSMDETADVGVDGATPVVENYGSVDGRFSGKVIKVTIDVE</sequence>
<dbReference type="RefSeq" id="WP_008293368.1">
    <property type="nucleotide sequence ID" value="NZ_CM002299.1"/>
</dbReference>
<dbReference type="STRING" id="314285.KT71_04760"/>
<evidence type="ECO:0000256" key="1">
    <source>
        <dbReference type="ARBA" id="ARBA00008779"/>
    </source>
</evidence>
<feature type="signal peptide" evidence="2">
    <location>
        <begin position="1"/>
        <end position="25"/>
    </location>
</feature>
<dbReference type="EC" id="3.1.6.1" evidence="4"/>
<dbReference type="HOGENOM" id="CLU_006332_11_0_6"/>
<organism evidence="4 5">
    <name type="scientific">Congregibacter litoralis KT71</name>
    <dbReference type="NCBI Taxonomy" id="314285"/>
    <lineage>
        <taxon>Bacteria</taxon>
        <taxon>Pseudomonadati</taxon>
        <taxon>Pseudomonadota</taxon>
        <taxon>Gammaproteobacteria</taxon>
        <taxon>Cellvibrionales</taxon>
        <taxon>Halieaceae</taxon>
        <taxon>Congregibacter</taxon>
    </lineage>
</organism>
<gene>
    <name evidence="4" type="ORF">KT71_04760</name>
</gene>
<dbReference type="Pfam" id="PF00884">
    <property type="entry name" value="Sulfatase"/>
    <property type="match status" value="1"/>
</dbReference>
<comment type="similarity">
    <text evidence="1">Belongs to the sulfatase family.</text>
</comment>
<dbReference type="Gene3D" id="3.30.1120.10">
    <property type="match status" value="1"/>
</dbReference>
<dbReference type="SUPFAM" id="SSF53649">
    <property type="entry name" value="Alkaline phosphatase-like"/>
    <property type="match status" value="1"/>
</dbReference>
<feature type="chain" id="PRO_5002665580" evidence="2">
    <location>
        <begin position="26"/>
        <end position="781"/>
    </location>
</feature>